<accession>A0A2M8LZ08</accession>
<gene>
    <name evidence="7" type="ORF">CUT44_13785</name>
</gene>
<comment type="caution">
    <text evidence="7">The sequence shown here is derived from an EMBL/GenBank/DDBJ whole genome shotgun (WGS) entry which is preliminary data.</text>
</comment>
<evidence type="ECO:0000259" key="6">
    <source>
        <dbReference type="Pfam" id="PF00580"/>
    </source>
</evidence>
<keyword evidence="3 7" id="KW-0347">Helicase</keyword>
<evidence type="ECO:0000256" key="3">
    <source>
        <dbReference type="ARBA" id="ARBA00022806"/>
    </source>
</evidence>
<evidence type="ECO:0000256" key="1">
    <source>
        <dbReference type="ARBA" id="ARBA00022741"/>
    </source>
</evidence>
<dbReference type="SUPFAM" id="SSF52540">
    <property type="entry name" value="P-loop containing nucleoside triphosphate hydrolases"/>
    <property type="match status" value="1"/>
</dbReference>
<evidence type="ECO:0000313" key="7">
    <source>
        <dbReference type="EMBL" id="PJE97218.1"/>
    </source>
</evidence>
<proteinExistence type="predicted"/>
<sequence length="507" mass="54407">MKPTAEQAAAAEAFEAGDHLVIQAGAGTGKTTTLALLAHATRRRGRYLAFNRAIAQAAAQAFPRTVICKTAHSLAFAAIGHRYAARLNAPRIPSWRTGVELGINRSITLDGRDLSPRALSALVLRTVERFCHSADPVLGARHVPRLRGIDTGELHAELADLVLPYAGKAWADLQHPDQGVVRFEHDHYLKMWALSQPRIGADFLLLDEAQDTNPVLEEVFLNQRGHAQLVMVGDSAQAIYGWRGAKDVMTGFDGTPLTLSRSFRFGPALAQEANRWLAIAGAPIRLTGTDTIPSEIGEVQEPEAVLCRTNVGAMVEIMKHLDDGCAVALAGGGQALRALAHAARDLQAGRRTSHPELVLFTTWGDLIDYAEHDPAGRDLQPLVDLVGEHGADTILHAADCLVDERYAGVTVSTAHKAKGRQWATVRIAGDFTPPPDLEESDENGEPLPGPIDDAEARLAYVAVTRARYALDLGGLSWIHHHPAGQAGGAPAASQAPSTEQPGQARQR</sequence>
<keyword evidence="4" id="KW-0067">ATP-binding</keyword>
<dbReference type="PANTHER" id="PTHR11070:SF30">
    <property type="entry name" value="F-BOX DNA HELICASE 1"/>
    <property type="match status" value="1"/>
</dbReference>
<evidence type="ECO:0000313" key="8">
    <source>
        <dbReference type="Proteomes" id="UP000230407"/>
    </source>
</evidence>
<dbReference type="GO" id="GO:0031297">
    <property type="term" value="P:replication fork processing"/>
    <property type="evidence" value="ECO:0007669"/>
    <property type="project" value="TreeGrafter"/>
</dbReference>
<dbReference type="EMBL" id="PGGW01000047">
    <property type="protein sequence ID" value="PJE97218.1"/>
    <property type="molecule type" value="Genomic_DNA"/>
</dbReference>
<evidence type="ECO:0000256" key="5">
    <source>
        <dbReference type="SAM" id="MobiDB-lite"/>
    </source>
</evidence>
<protein>
    <submittedName>
        <fullName evidence="7">DNA helicase</fullName>
    </submittedName>
</protein>
<feature type="compositionally biased region" description="Polar residues" evidence="5">
    <location>
        <begin position="498"/>
        <end position="507"/>
    </location>
</feature>
<keyword evidence="2" id="KW-0378">Hydrolase</keyword>
<dbReference type="GO" id="GO:0043138">
    <property type="term" value="F:3'-5' DNA helicase activity"/>
    <property type="evidence" value="ECO:0007669"/>
    <property type="project" value="TreeGrafter"/>
</dbReference>
<name>A0A2M8LZ08_9ACTN</name>
<evidence type="ECO:0000256" key="4">
    <source>
        <dbReference type="ARBA" id="ARBA00022840"/>
    </source>
</evidence>
<dbReference type="Pfam" id="PF00580">
    <property type="entry name" value="UvrD-helicase"/>
    <property type="match status" value="1"/>
</dbReference>
<evidence type="ECO:0000256" key="2">
    <source>
        <dbReference type="ARBA" id="ARBA00022801"/>
    </source>
</evidence>
<dbReference type="GO" id="GO:0016787">
    <property type="term" value="F:hydrolase activity"/>
    <property type="evidence" value="ECO:0007669"/>
    <property type="project" value="UniProtKB-KW"/>
</dbReference>
<keyword evidence="1" id="KW-0547">Nucleotide-binding</keyword>
<feature type="region of interest" description="Disordered" evidence="5">
    <location>
        <begin position="483"/>
        <end position="507"/>
    </location>
</feature>
<dbReference type="GO" id="GO:0005524">
    <property type="term" value="F:ATP binding"/>
    <property type="evidence" value="ECO:0007669"/>
    <property type="project" value="UniProtKB-KW"/>
</dbReference>
<dbReference type="InterPro" id="IPR000212">
    <property type="entry name" value="DNA_helicase_UvrD/REP"/>
</dbReference>
<dbReference type="Gene3D" id="3.40.50.300">
    <property type="entry name" value="P-loop containing nucleotide triphosphate hydrolases"/>
    <property type="match status" value="2"/>
</dbReference>
<feature type="domain" description="UvrD-like helicase ATP-binding" evidence="6">
    <location>
        <begin position="201"/>
        <end position="246"/>
    </location>
</feature>
<dbReference type="GO" id="GO:0000724">
    <property type="term" value="P:double-strand break repair via homologous recombination"/>
    <property type="evidence" value="ECO:0007669"/>
    <property type="project" value="TreeGrafter"/>
</dbReference>
<reference evidence="7 8" key="1">
    <citation type="submission" date="2017-11" db="EMBL/GenBank/DDBJ databases">
        <title>Streptomyces carmine sp. nov., a novel actinomycete isolated from Sophora alopecuroides in Xinjiang, China.</title>
        <authorList>
            <person name="Wang Y."/>
            <person name="Luo X."/>
            <person name="Wan C."/>
            <person name="Zhang L."/>
        </authorList>
    </citation>
    <scope>NUCLEOTIDE SEQUENCE [LARGE SCALE GENOMIC DNA]</scope>
    <source>
        <strain evidence="7 8">TRM SA0054</strain>
    </source>
</reference>
<organism evidence="7 8">
    <name type="scientific">Streptomyces carminius</name>
    <dbReference type="NCBI Taxonomy" id="2665496"/>
    <lineage>
        <taxon>Bacteria</taxon>
        <taxon>Bacillati</taxon>
        <taxon>Actinomycetota</taxon>
        <taxon>Actinomycetes</taxon>
        <taxon>Kitasatosporales</taxon>
        <taxon>Streptomycetaceae</taxon>
        <taxon>Streptomyces</taxon>
    </lineage>
</organism>
<dbReference type="InterPro" id="IPR014016">
    <property type="entry name" value="UvrD-like_ATP-bd"/>
</dbReference>
<dbReference type="AlphaFoldDB" id="A0A2M8LZ08"/>
<feature type="region of interest" description="Disordered" evidence="5">
    <location>
        <begin position="428"/>
        <end position="451"/>
    </location>
</feature>
<dbReference type="RefSeq" id="WP_100202266.1">
    <property type="nucleotide sequence ID" value="NZ_PGGW01000047.1"/>
</dbReference>
<dbReference type="InterPro" id="IPR027417">
    <property type="entry name" value="P-loop_NTPase"/>
</dbReference>
<keyword evidence="8" id="KW-1185">Reference proteome</keyword>
<dbReference type="PANTHER" id="PTHR11070">
    <property type="entry name" value="UVRD / RECB / PCRA DNA HELICASE FAMILY MEMBER"/>
    <property type="match status" value="1"/>
</dbReference>
<dbReference type="GO" id="GO:0003677">
    <property type="term" value="F:DNA binding"/>
    <property type="evidence" value="ECO:0007669"/>
    <property type="project" value="InterPro"/>
</dbReference>
<feature type="compositionally biased region" description="Low complexity" evidence="5">
    <location>
        <begin position="488"/>
        <end position="497"/>
    </location>
</feature>
<dbReference type="Proteomes" id="UP000230407">
    <property type="component" value="Unassembled WGS sequence"/>
</dbReference>